<gene>
    <name evidence="2" type="ORF">F2Y10_01810</name>
</gene>
<evidence type="ECO:0000313" key="3">
    <source>
        <dbReference type="Proteomes" id="UP000322940"/>
    </source>
</evidence>
<accession>A0A5B3H6K6</accession>
<dbReference type="AlphaFoldDB" id="A0A5B3H6K6"/>
<comment type="caution">
    <text evidence="2">The sequence shown here is derived from an EMBL/GenBank/DDBJ whole genome shotgun (WGS) entry which is preliminary data.</text>
</comment>
<sequence>MKALLNWRYYVLMVVGMIAVIGTFSVPIDDQPFGAWLLALIIPKIIGFGAWYIIFRMCDYWDARGLIPEMSKTMQEEDDTWE</sequence>
<keyword evidence="1" id="KW-1133">Transmembrane helix</keyword>
<reference evidence="2 3" key="1">
    <citation type="journal article" date="2019" name="Nat. Med.">
        <title>A library of human gut bacterial isolates paired with longitudinal multiomics data enables mechanistic microbiome research.</title>
        <authorList>
            <person name="Poyet M."/>
            <person name="Groussin M."/>
            <person name="Gibbons S.M."/>
            <person name="Avila-Pacheco J."/>
            <person name="Jiang X."/>
            <person name="Kearney S.M."/>
            <person name="Perrotta A.R."/>
            <person name="Berdy B."/>
            <person name="Zhao S."/>
            <person name="Lieberman T.D."/>
            <person name="Swanson P.K."/>
            <person name="Smith M."/>
            <person name="Roesemann S."/>
            <person name="Alexander J.E."/>
            <person name="Rich S.A."/>
            <person name="Livny J."/>
            <person name="Vlamakis H."/>
            <person name="Clish C."/>
            <person name="Bullock K."/>
            <person name="Deik A."/>
            <person name="Scott J."/>
            <person name="Pierce K.A."/>
            <person name="Xavier R.J."/>
            <person name="Alm E.J."/>
        </authorList>
    </citation>
    <scope>NUCLEOTIDE SEQUENCE [LARGE SCALE GENOMIC DNA]</scope>
    <source>
        <strain evidence="2 3">BIOML-A266</strain>
    </source>
</reference>
<dbReference type="Proteomes" id="UP000322940">
    <property type="component" value="Unassembled WGS sequence"/>
</dbReference>
<evidence type="ECO:0000313" key="2">
    <source>
        <dbReference type="EMBL" id="KAA2381242.1"/>
    </source>
</evidence>
<feature type="transmembrane region" description="Helical" evidence="1">
    <location>
        <begin position="7"/>
        <end position="28"/>
    </location>
</feature>
<organism evidence="2 3">
    <name type="scientific">Alistipes onderdonkii</name>
    <dbReference type="NCBI Taxonomy" id="328813"/>
    <lineage>
        <taxon>Bacteria</taxon>
        <taxon>Pseudomonadati</taxon>
        <taxon>Bacteroidota</taxon>
        <taxon>Bacteroidia</taxon>
        <taxon>Bacteroidales</taxon>
        <taxon>Rikenellaceae</taxon>
        <taxon>Alistipes</taxon>
    </lineage>
</organism>
<dbReference type="EMBL" id="VVXH01000001">
    <property type="protein sequence ID" value="KAA2381242.1"/>
    <property type="molecule type" value="Genomic_DNA"/>
</dbReference>
<protein>
    <submittedName>
        <fullName evidence="2">Uncharacterized protein</fullName>
    </submittedName>
</protein>
<feature type="transmembrane region" description="Helical" evidence="1">
    <location>
        <begin position="34"/>
        <end position="54"/>
    </location>
</feature>
<dbReference type="RefSeq" id="WP_130064487.1">
    <property type="nucleotide sequence ID" value="NZ_JADMQE010000005.1"/>
</dbReference>
<proteinExistence type="predicted"/>
<name>A0A5B3H6K6_9BACT</name>
<keyword evidence="1" id="KW-0812">Transmembrane</keyword>
<evidence type="ECO:0000256" key="1">
    <source>
        <dbReference type="SAM" id="Phobius"/>
    </source>
</evidence>
<keyword evidence="1" id="KW-0472">Membrane</keyword>